<protein>
    <submittedName>
        <fullName evidence="2">Uncharacterized protein</fullName>
    </submittedName>
</protein>
<dbReference type="RefSeq" id="XP_037222774.1">
    <property type="nucleotide sequence ID" value="XM_037359889.1"/>
</dbReference>
<evidence type="ECO:0000313" key="2">
    <source>
        <dbReference type="EMBL" id="KAF7309324.1"/>
    </source>
</evidence>
<reference evidence="2" key="1">
    <citation type="submission" date="2020-05" db="EMBL/GenBank/DDBJ databases">
        <title>Mycena genomes resolve the evolution of fungal bioluminescence.</title>
        <authorList>
            <person name="Tsai I.J."/>
        </authorList>
    </citation>
    <scope>NUCLEOTIDE SEQUENCE</scope>
    <source>
        <strain evidence="2">171206Taipei</strain>
    </source>
</reference>
<dbReference type="Proteomes" id="UP000636479">
    <property type="component" value="Unassembled WGS sequence"/>
</dbReference>
<organism evidence="2 3">
    <name type="scientific">Mycena indigotica</name>
    <dbReference type="NCBI Taxonomy" id="2126181"/>
    <lineage>
        <taxon>Eukaryota</taxon>
        <taxon>Fungi</taxon>
        <taxon>Dikarya</taxon>
        <taxon>Basidiomycota</taxon>
        <taxon>Agaricomycotina</taxon>
        <taxon>Agaricomycetes</taxon>
        <taxon>Agaricomycetidae</taxon>
        <taxon>Agaricales</taxon>
        <taxon>Marasmiineae</taxon>
        <taxon>Mycenaceae</taxon>
        <taxon>Mycena</taxon>
    </lineage>
</organism>
<dbReference type="AlphaFoldDB" id="A0A8H6WEC6"/>
<feature type="compositionally biased region" description="Pro residues" evidence="1">
    <location>
        <begin position="238"/>
        <end position="248"/>
    </location>
</feature>
<dbReference type="EMBL" id="JACAZF010000003">
    <property type="protein sequence ID" value="KAF7309324.1"/>
    <property type="molecule type" value="Genomic_DNA"/>
</dbReference>
<feature type="region of interest" description="Disordered" evidence="1">
    <location>
        <begin position="277"/>
        <end position="300"/>
    </location>
</feature>
<dbReference type="OrthoDB" id="3218065at2759"/>
<evidence type="ECO:0000313" key="3">
    <source>
        <dbReference type="Proteomes" id="UP000636479"/>
    </source>
</evidence>
<feature type="region of interest" description="Disordered" evidence="1">
    <location>
        <begin position="23"/>
        <end position="53"/>
    </location>
</feature>
<feature type="compositionally biased region" description="Acidic residues" evidence="1">
    <location>
        <begin position="38"/>
        <end position="48"/>
    </location>
</feature>
<proteinExistence type="predicted"/>
<comment type="caution">
    <text evidence="2">The sequence shown here is derived from an EMBL/GenBank/DDBJ whole genome shotgun (WGS) entry which is preliminary data.</text>
</comment>
<feature type="region of interest" description="Disordered" evidence="1">
    <location>
        <begin position="234"/>
        <end position="254"/>
    </location>
</feature>
<sequence>MYMPTRLRKRYLRLARTARSHRHKKSPVDTIEILSSDSENDSIDDDSETTTWKGGVSHNVEEWTEDDWEWDINRVDECASEEEVGILDIEPLNEEEEIECLRGQMEREMQTLRSLQQWGGIMKKRTAKEWKKAEVTVGRSVHTKGSPGESTERRHRQLAREREVAAAASKISSESQTFVKHFGGVPVAIPTVSPPPSLPPAPLPVPSPAAWEPLPSDILQDGVFDLQRFLQFQASQSSPPPPPEPVPIPSTSNVASSIEIDDDDDVFVGGYASDFQDEEWESDNDGDEQERQAVNDSHAPTIAELFRRPRKRRKLDVPVRVARQKAREERLKQQTDALTAINKHITSKKTEFQAGQNSLQARRARCVQSCLHMMVKGHRRLMDASVRAAEANGFGPEWGSRLTRIWVHDWINSRILPQSSRGHHSKTESLLDDPAIRDELLSYLRSNKWVTDPAKFSEFVRAKFVSPQAQEYLRHLVDDEIPKALRKSVWDKQSRFRQLANGWPNSAGNIKNIKRLFIMMDMSDRMWWLTDRRNSFPQC</sequence>
<accession>A0A8H6WEC6</accession>
<feature type="compositionally biased region" description="Acidic residues" evidence="1">
    <location>
        <begin position="277"/>
        <end position="288"/>
    </location>
</feature>
<name>A0A8H6WEC6_9AGAR</name>
<gene>
    <name evidence="2" type="ORF">MIND_00302700</name>
</gene>
<feature type="region of interest" description="Disordered" evidence="1">
    <location>
        <begin position="133"/>
        <end position="155"/>
    </location>
</feature>
<evidence type="ECO:0000256" key="1">
    <source>
        <dbReference type="SAM" id="MobiDB-lite"/>
    </source>
</evidence>
<dbReference type="GeneID" id="59342405"/>
<keyword evidence="3" id="KW-1185">Reference proteome</keyword>